<dbReference type="AlphaFoldDB" id="A0A518EX28"/>
<evidence type="ECO:0000313" key="1">
    <source>
        <dbReference type="EMBL" id="QDV08652.1"/>
    </source>
</evidence>
<dbReference type="Pfam" id="PF02348">
    <property type="entry name" value="CTP_transf_3"/>
    <property type="match status" value="1"/>
</dbReference>
<keyword evidence="2" id="KW-1185">Reference proteome</keyword>
<dbReference type="InterPro" id="IPR003329">
    <property type="entry name" value="Cytidylyl_trans"/>
</dbReference>
<protein>
    <submittedName>
        <fullName evidence="1">CMP-N,N'-diacetyllegionaminic acid synthase</fullName>
        <ecNumber evidence="1">2.7.7.82</ecNumber>
    </submittedName>
</protein>
<organism evidence="1 2">
    <name type="scientific">Saltatorellus ferox</name>
    <dbReference type="NCBI Taxonomy" id="2528018"/>
    <lineage>
        <taxon>Bacteria</taxon>
        <taxon>Pseudomonadati</taxon>
        <taxon>Planctomycetota</taxon>
        <taxon>Planctomycetia</taxon>
        <taxon>Planctomycetia incertae sedis</taxon>
        <taxon>Saltatorellus</taxon>
    </lineage>
</organism>
<dbReference type="PANTHER" id="PTHR21485:SF3">
    <property type="entry name" value="N-ACYLNEURAMINATE CYTIDYLYLTRANSFERASE"/>
    <property type="match status" value="1"/>
</dbReference>
<dbReference type="Gene3D" id="3.90.550.10">
    <property type="entry name" value="Spore Coat Polysaccharide Biosynthesis Protein SpsA, Chain A"/>
    <property type="match status" value="1"/>
</dbReference>
<accession>A0A518EX28</accession>
<sequence>MIGDRRVLGLIPARGGSKGLPHKNVLPLGGKPLLAWTVEAALACPAIDRVILSSDDEAIAAVAREYGCEVPFVRPANLATDTAGAIDVALHALDEVPGFDVLVLLQPTSPLRTAEDLARAAEVLDRSGAPSCVSVRPAMENPAWMFRLGGASELVPFVDPSQRPARRQDLDQAYVLNGALYYATTEQLRSARSFVTERTVAYVMPSDRSIDIDTAADLARAEAILGAGERDSG</sequence>
<dbReference type="OrthoDB" id="9805604at2"/>
<dbReference type="SUPFAM" id="SSF53448">
    <property type="entry name" value="Nucleotide-diphospho-sugar transferases"/>
    <property type="match status" value="1"/>
</dbReference>
<reference evidence="1 2" key="1">
    <citation type="submission" date="2019-02" db="EMBL/GenBank/DDBJ databases">
        <title>Deep-cultivation of Planctomycetes and their phenomic and genomic characterization uncovers novel biology.</title>
        <authorList>
            <person name="Wiegand S."/>
            <person name="Jogler M."/>
            <person name="Boedeker C."/>
            <person name="Pinto D."/>
            <person name="Vollmers J."/>
            <person name="Rivas-Marin E."/>
            <person name="Kohn T."/>
            <person name="Peeters S.H."/>
            <person name="Heuer A."/>
            <person name="Rast P."/>
            <person name="Oberbeckmann S."/>
            <person name="Bunk B."/>
            <person name="Jeske O."/>
            <person name="Meyerdierks A."/>
            <person name="Storesund J.E."/>
            <person name="Kallscheuer N."/>
            <person name="Luecker S."/>
            <person name="Lage O.M."/>
            <person name="Pohl T."/>
            <person name="Merkel B.J."/>
            <person name="Hornburger P."/>
            <person name="Mueller R.-W."/>
            <person name="Bruemmer F."/>
            <person name="Labrenz M."/>
            <person name="Spormann A.M."/>
            <person name="Op den Camp H."/>
            <person name="Overmann J."/>
            <person name="Amann R."/>
            <person name="Jetten M.S.M."/>
            <person name="Mascher T."/>
            <person name="Medema M.H."/>
            <person name="Devos D.P."/>
            <person name="Kaster A.-K."/>
            <person name="Ovreas L."/>
            <person name="Rohde M."/>
            <person name="Galperin M.Y."/>
            <person name="Jogler C."/>
        </authorList>
    </citation>
    <scope>NUCLEOTIDE SEQUENCE [LARGE SCALE GENOMIC DNA]</scope>
    <source>
        <strain evidence="1 2">Poly30</strain>
    </source>
</reference>
<dbReference type="InterPro" id="IPR050793">
    <property type="entry name" value="CMP-NeuNAc_synthase"/>
</dbReference>
<dbReference type="EMBL" id="CP036434">
    <property type="protein sequence ID" value="QDV08652.1"/>
    <property type="molecule type" value="Genomic_DNA"/>
</dbReference>
<dbReference type="InterPro" id="IPR029044">
    <property type="entry name" value="Nucleotide-diphossugar_trans"/>
</dbReference>
<dbReference type="RefSeq" id="WP_145201701.1">
    <property type="nucleotide sequence ID" value="NZ_CP036434.1"/>
</dbReference>
<keyword evidence="1" id="KW-0548">Nucleotidyltransferase</keyword>
<dbReference type="CDD" id="cd02513">
    <property type="entry name" value="CMP-NeuAc_Synthase"/>
    <property type="match status" value="1"/>
</dbReference>
<dbReference type="EC" id="2.7.7.82" evidence="1"/>
<name>A0A518EX28_9BACT</name>
<proteinExistence type="predicted"/>
<evidence type="ECO:0000313" key="2">
    <source>
        <dbReference type="Proteomes" id="UP000320390"/>
    </source>
</evidence>
<keyword evidence="1" id="KW-0808">Transferase</keyword>
<dbReference type="PANTHER" id="PTHR21485">
    <property type="entry name" value="HAD SUPERFAMILY MEMBERS CMAS AND KDSC"/>
    <property type="match status" value="1"/>
</dbReference>
<dbReference type="Proteomes" id="UP000320390">
    <property type="component" value="Chromosome"/>
</dbReference>
<gene>
    <name evidence="1" type="primary">neuA</name>
    <name evidence="1" type="ORF">Poly30_42050</name>
</gene>
<dbReference type="GO" id="GO:0008781">
    <property type="term" value="F:N-acylneuraminate cytidylyltransferase activity"/>
    <property type="evidence" value="ECO:0007669"/>
    <property type="project" value="TreeGrafter"/>
</dbReference>